<feature type="domain" description="Aldehyde dehydrogenase" evidence="6">
    <location>
        <begin position="27"/>
        <end position="445"/>
    </location>
</feature>
<keyword evidence="3" id="KW-0520">NAD</keyword>
<dbReference type="InterPro" id="IPR016163">
    <property type="entry name" value="Ald_DH_C"/>
</dbReference>
<dbReference type="Gene3D" id="3.40.309.10">
    <property type="entry name" value="Aldehyde Dehydrogenase, Chain A, domain 2"/>
    <property type="match status" value="1"/>
</dbReference>
<keyword evidence="2 4" id="KW-0560">Oxidoreductase</keyword>
<dbReference type="SUPFAM" id="SSF53720">
    <property type="entry name" value="ALDH-like"/>
    <property type="match status" value="1"/>
</dbReference>
<dbReference type="PANTHER" id="PTHR43570:SF16">
    <property type="entry name" value="ALDEHYDE DEHYDROGENASE TYPE III, ISOFORM Q"/>
    <property type="match status" value="1"/>
</dbReference>
<accession>A0A3A5H9Z0</accession>
<evidence type="ECO:0000259" key="6">
    <source>
        <dbReference type="Pfam" id="PF00171"/>
    </source>
</evidence>
<dbReference type="GO" id="GO:0004029">
    <property type="term" value="F:aldehyde dehydrogenase (NAD+) activity"/>
    <property type="evidence" value="ECO:0007669"/>
    <property type="project" value="TreeGrafter"/>
</dbReference>
<reference evidence="8" key="1">
    <citation type="submission" date="2018-09" db="EMBL/GenBank/DDBJ databases">
        <authorList>
            <person name="Zhu H."/>
        </authorList>
    </citation>
    <scope>NUCLEOTIDE SEQUENCE [LARGE SCALE GENOMIC DNA]</scope>
    <source>
        <strain evidence="8">K1W22B-1</strain>
    </source>
</reference>
<evidence type="ECO:0000313" key="8">
    <source>
        <dbReference type="Proteomes" id="UP000276542"/>
    </source>
</evidence>
<dbReference type="Pfam" id="PF00171">
    <property type="entry name" value="Aldedh"/>
    <property type="match status" value="1"/>
</dbReference>
<dbReference type="InterPro" id="IPR015590">
    <property type="entry name" value="Aldehyde_DH_dom"/>
</dbReference>
<sequence>MSTETSEITPGQTEAFDAAGLLGDLRATFASGRTRDFAWRDAQLDALARMLVENEAAVIEALAADLGRPTLEAWVSEVRMIEKEIRTIQKHYRSWAGEKKYKTPAFFKPGRSAVRFDPLGVVLVIAPWNYPVQLLISPLAAVIAAGNTAVAKPSELSPATSALLTRLAAEYLDSDAIRFVEGGIDESTALLEQRWDHIMYTGNGMVGRIVAAAAAKHLTPVTLELGGQSPTIVDKDVNLTLAVDRIAGGKWVNAGQTCIAPNHVFIHEDVEQEFVERLKKTLVTRYGRDPRTSKDFGRIVNERHAARVAGLITAGGFDSVVAGGDSDVRSRYVAPTVLRGVRPDAAVMQEEIFGPVLPLITFRDLDEPIAAINAGEKPLALYVFSNSDETVERVLSETSSGGVSVNDVFMHMMSGEMPFGGVGESGYGAYHGQAGFETFSHAKAVYRRPGWFRDPALLKPPYKGWKLKVLRKVF</sequence>
<dbReference type="AlphaFoldDB" id="A0A3A5H9Z0"/>
<dbReference type="InterPro" id="IPR012394">
    <property type="entry name" value="Aldehyde_DH_NAD(P)"/>
</dbReference>
<evidence type="ECO:0000256" key="2">
    <source>
        <dbReference type="ARBA" id="ARBA00023002"/>
    </source>
</evidence>
<gene>
    <name evidence="7" type="ORF">D4739_13745</name>
</gene>
<dbReference type="EMBL" id="QYRP01000002">
    <property type="protein sequence ID" value="RJS47182.1"/>
    <property type="molecule type" value="Genomic_DNA"/>
</dbReference>
<feature type="active site" evidence="5">
    <location>
        <position position="258"/>
    </location>
</feature>
<dbReference type="OrthoDB" id="6882680at2"/>
<dbReference type="RefSeq" id="WP_120061152.1">
    <property type="nucleotide sequence ID" value="NZ_QYRP01000002.1"/>
</dbReference>
<feature type="active site" evidence="5">
    <location>
        <position position="224"/>
    </location>
</feature>
<name>A0A3A5H9Z0_9ACTN</name>
<dbReference type="CDD" id="cd07087">
    <property type="entry name" value="ALDH_F3-13-14_CALDH-like"/>
    <property type="match status" value="1"/>
</dbReference>
<dbReference type="Proteomes" id="UP000276542">
    <property type="component" value="Unassembled WGS sequence"/>
</dbReference>
<dbReference type="PANTHER" id="PTHR43570">
    <property type="entry name" value="ALDEHYDE DEHYDROGENASE"/>
    <property type="match status" value="1"/>
</dbReference>
<dbReference type="FunFam" id="3.40.605.10:FF:000004">
    <property type="entry name" value="Aldehyde dehydrogenase"/>
    <property type="match status" value="1"/>
</dbReference>
<dbReference type="Gene3D" id="3.40.605.10">
    <property type="entry name" value="Aldehyde Dehydrogenase, Chain A, domain 1"/>
    <property type="match status" value="1"/>
</dbReference>
<dbReference type="InterPro" id="IPR016162">
    <property type="entry name" value="Ald_DH_N"/>
</dbReference>
<protein>
    <recommendedName>
        <fullName evidence="4">Aldehyde dehydrogenase</fullName>
    </recommendedName>
</protein>
<keyword evidence="8" id="KW-1185">Reference proteome</keyword>
<evidence type="ECO:0000256" key="5">
    <source>
        <dbReference type="PIRSR" id="PIRSR036492-1"/>
    </source>
</evidence>
<comment type="caution">
    <text evidence="7">The sequence shown here is derived from an EMBL/GenBank/DDBJ whole genome shotgun (WGS) entry which is preliminary data.</text>
</comment>
<dbReference type="PIRSF" id="PIRSF036492">
    <property type="entry name" value="ALDH"/>
    <property type="match status" value="1"/>
</dbReference>
<evidence type="ECO:0000256" key="3">
    <source>
        <dbReference type="ARBA" id="ARBA00023027"/>
    </source>
</evidence>
<dbReference type="InterPro" id="IPR016161">
    <property type="entry name" value="Ald_DH/histidinol_DH"/>
</dbReference>
<evidence type="ECO:0000256" key="4">
    <source>
        <dbReference type="PIRNR" id="PIRNR036492"/>
    </source>
</evidence>
<organism evidence="7 8">
    <name type="scientific">Nocardioides cavernaquae</name>
    <dbReference type="NCBI Taxonomy" id="2321396"/>
    <lineage>
        <taxon>Bacteria</taxon>
        <taxon>Bacillati</taxon>
        <taxon>Actinomycetota</taxon>
        <taxon>Actinomycetes</taxon>
        <taxon>Propionibacteriales</taxon>
        <taxon>Nocardioidaceae</taxon>
        <taxon>Nocardioides</taxon>
    </lineage>
</organism>
<proteinExistence type="inferred from homology"/>
<dbReference type="FunFam" id="3.40.309.10:FF:000003">
    <property type="entry name" value="Aldehyde dehydrogenase"/>
    <property type="match status" value="1"/>
</dbReference>
<dbReference type="GO" id="GO:0006081">
    <property type="term" value="P:aldehyde metabolic process"/>
    <property type="evidence" value="ECO:0007669"/>
    <property type="project" value="InterPro"/>
</dbReference>
<evidence type="ECO:0000313" key="7">
    <source>
        <dbReference type="EMBL" id="RJS47182.1"/>
    </source>
</evidence>
<dbReference type="GO" id="GO:0005737">
    <property type="term" value="C:cytoplasm"/>
    <property type="evidence" value="ECO:0007669"/>
    <property type="project" value="TreeGrafter"/>
</dbReference>
<evidence type="ECO:0000256" key="1">
    <source>
        <dbReference type="ARBA" id="ARBA00009986"/>
    </source>
</evidence>
<comment type="similarity">
    <text evidence="1 4">Belongs to the aldehyde dehydrogenase family.</text>
</comment>